<feature type="domain" description="SF3 helicase" evidence="5">
    <location>
        <begin position="605"/>
        <end position="768"/>
    </location>
</feature>
<dbReference type="Proteomes" id="UP000294547">
    <property type="component" value="Unassembled WGS sequence"/>
</dbReference>
<dbReference type="OrthoDB" id="9763644at2"/>
<keyword evidence="2" id="KW-0378">Hydrolase</keyword>
<keyword evidence="3" id="KW-0067">ATP-binding</keyword>
<comment type="caution">
    <text evidence="6">The sequence shown here is derived from an EMBL/GenBank/DDBJ whole genome shotgun (WGS) entry which is preliminary data.</text>
</comment>
<dbReference type="SUPFAM" id="SSF56747">
    <property type="entry name" value="Prim-pol domain"/>
    <property type="match status" value="1"/>
</dbReference>
<dbReference type="Gene3D" id="3.40.50.300">
    <property type="entry name" value="P-loop containing nucleotide triphosphate hydrolases"/>
    <property type="match status" value="1"/>
</dbReference>
<dbReference type="GO" id="GO:0016787">
    <property type="term" value="F:hydrolase activity"/>
    <property type="evidence" value="ECO:0007669"/>
    <property type="project" value="UniProtKB-KW"/>
</dbReference>
<sequence>MSNDNPLLAAALAWAAAGVPVFPCSPSAAKGEGKRPLVPRESAPGAKDGGLYLATTDAETIRGWWRRWPKALIGMPTGARSGVVVIDLDPRTHPVEVMLHALFEWAVSAGEMTVAEGAETRVFPVRSVTQSGGLHLWFAAPDGVAVGNRVGLFAKVAGVAEAIREHVDVRGDGGYVIVPPSIMDDGKAYVFPDGYGDLRALPPLDGPLGRGLLDLLLKRGAFAAAAARATSAATATKAGAASTSSPEDEAVRRYGLAALDSAARDIASAQPGMRNQTINDRALSIGHLVGAGAIAHSTALAVLVDACLALGLTSDDKALRPGGTVERALRDGAAKPSDLGEIRRKARERADRAARREMAPAMPTEGEWVPPGGLDDYGSASGGGHTPAPSAGPVASSSQSGAVLDASPKGWGESAALDLELGFKPLTDLGNAERFAARYKGRLIYVAAHGWLVWTGQRWAREGADEMVTRAVHDVVRRIQDEAKAVAASDRDHLVGTPPKVKLYSEKVADWGRSSEAAAKLKPIPPQAAPYLAVAPSALDADPLRINVANGTLVIRRGPGEGDPITLRPHDPGDYITKLAPVIYDPNAAAPVYDRFLAEVQPAPAMRRFLHQWGGYSLTGDVGEQKLCFFYGKGKNGKSTLVDAWGAVAGDYGETVPIETFLDQGRGRNAGAATPDLAILPGVRFLRTSEPEKGAKLAEALIKLVTGGEPIQARHLNRDYFKFRPAFKLTMSGNYRPSIDGTDEGIWRRLVLVPWLVTVGSPDRLLPLKLAAEGSGILNRLLDGLRDYLDGGMVWPDAVVEATEQYREDSDPLGRFLADAVRPSPGGRVQVSDLHRVHSAWARVNGEKEWSAKGLSAAMKERGFRSKQSNVMWWLDVVLVKSERDYEDLPDHPP</sequence>
<dbReference type="GO" id="GO:0004386">
    <property type="term" value="F:helicase activity"/>
    <property type="evidence" value="ECO:0007669"/>
    <property type="project" value="UniProtKB-KW"/>
</dbReference>
<dbReference type="InterPro" id="IPR006500">
    <property type="entry name" value="Helicase_put_C_phage/plasmid"/>
</dbReference>
<evidence type="ECO:0000313" key="6">
    <source>
        <dbReference type="EMBL" id="TDP85379.1"/>
    </source>
</evidence>
<feature type="compositionally biased region" description="Low complexity" evidence="4">
    <location>
        <begin position="387"/>
        <end position="403"/>
    </location>
</feature>
<dbReference type="PROSITE" id="PS51206">
    <property type="entry name" value="SF3_HELICASE_1"/>
    <property type="match status" value="1"/>
</dbReference>
<evidence type="ECO:0000256" key="1">
    <source>
        <dbReference type="ARBA" id="ARBA00022741"/>
    </source>
</evidence>
<accession>A0A4R6RG89</accession>
<evidence type="ECO:0000259" key="5">
    <source>
        <dbReference type="PROSITE" id="PS51206"/>
    </source>
</evidence>
<dbReference type="NCBIfam" id="TIGR01613">
    <property type="entry name" value="primase_Cterm"/>
    <property type="match status" value="1"/>
</dbReference>
<dbReference type="CDD" id="cd04859">
    <property type="entry name" value="Prim_Pol"/>
    <property type="match status" value="1"/>
</dbReference>
<proteinExistence type="predicted"/>
<name>A0A4R6RG89_9HYPH</name>
<dbReference type="SMART" id="SM00885">
    <property type="entry name" value="D5_N"/>
    <property type="match status" value="1"/>
</dbReference>
<dbReference type="RefSeq" id="WP_126541227.1">
    <property type="nucleotide sequence ID" value="NZ_BSPM01000004.1"/>
</dbReference>
<dbReference type="InterPro" id="IPR014015">
    <property type="entry name" value="Helicase_SF3_DNA-vir"/>
</dbReference>
<reference evidence="6 7" key="1">
    <citation type="submission" date="2019-03" db="EMBL/GenBank/DDBJ databases">
        <title>Genomic Encyclopedia of Type Strains, Phase IV (KMG-IV): sequencing the most valuable type-strain genomes for metagenomic binning, comparative biology and taxonomic classification.</title>
        <authorList>
            <person name="Goeker M."/>
        </authorList>
    </citation>
    <scope>NUCLEOTIDE SEQUENCE [LARGE SCALE GENOMIC DNA]</scope>
    <source>
        <strain evidence="6 7">DSM 102969</strain>
    </source>
</reference>
<dbReference type="AlphaFoldDB" id="A0A4R6RG89"/>
<evidence type="ECO:0000313" key="7">
    <source>
        <dbReference type="Proteomes" id="UP000294547"/>
    </source>
</evidence>
<feature type="compositionally biased region" description="Basic and acidic residues" evidence="4">
    <location>
        <begin position="327"/>
        <end position="358"/>
    </location>
</feature>
<dbReference type="InterPro" id="IPR015330">
    <property type="entry name" value="DNA_primase/pol_bifunc_N"/>
</dbReference>
<keyword evidence="1" id="KW-0547">Nucleotide-binding</keyword>
<dbReference type="GO" id="GO:0005524">
    <property type="term" value="F:ATP binding"/>
    <property type="evidence" value="ECO:0007669"/>
    <property type="project" value="UniProtKB-KW"/>
</dbReference>
<evidence type="ECO:0000256" key="4">
    <source>
        <dbReference type="SAM" id="MobiDB-lite"/>
    </source>
</evidence>
<dbReference type="InterPro" id="IPR014818">
    <property type="entry name" value="Phage/plasmid_primase_P4_C"/>
</dbReference>
<protein>
    <submittedName>
        <fullName evidence="6">Putative DNA primase/helicase</fullName>
    </submittedName>
</protein>
<dbReference type="Pfam" id="PF09250">
    <property type="entry name" value="Prim-Pol"/>
    <property type="match status" value="1"/>
</dbReference>
<feature type="region of interest" description="Disordered" evidence="4">
    <location>
        <begin position="327"/>
        <end position="407"/>
    </location>
</feature>
<dbReference type="Pfam" id="PF08706">
    <property type="entry name" value="D5_N"/>
    <property type="match status" value="1"/>
</dbReference>
<gene>
    <name evidence="6" type="ORF">EDD54_2232</name>
</gene>
<evidence type="ECO:0000256" key="2">
    <source>
        <dbReference type="ARBA" id="ARBA00022801"/>
    </source>
</evidence>
<evidence type="ECO:0000256" key="3">
    <source>
        <dbReference type="ARBA" id="ARBA00022840"/>
    </source>
</evidence>
<keyword evidence="6" id="KW-0347">Helicase</keyword>
<organism evidence="6 7">
    <name type="scientific">Oharaeibacter diazotrophicus</name>
    <dbReference type="NCBI Taxonomy" id="1920512"/>
    <lineage>
        <taxon>Bacteria</taxon>
        <taxon>Pseudomonadati</taxon>
        <taxon>Pseudomonadota</taxon>
        <taxon>Alphaproteobacteria</taxon>
        <taxon>Hyphomicrobiales</taxon>
        <taxon>Pleomorphomonadaceae</taxon>
        <taxon>Oharaeibacter</taxon>
    </lineage>
</organism>
<keyword evidence="7" id="KW-1185">Reference proteome</keyword>
<dbReference type="PANTHER" id="PTHR35372">
    <property type="entry name" value="ATP BINDING PROTEIN-RELATED"/>
    <property type="match status" value="1"/>
</dbReference>
<dbReference type="SMART" id="SM00943">
    <property type="entry name" value="Prim-Pol"/>
    <property type="match status" value="1"/>
</dbReference>
<dbReference type="PANTHER" id="PTHR35372:SF2">
    <property type="entry name" value="SF3 HELICASE DOMAIN-CONTAINING PROTEIN"/>
    <property type="match status" value="1"/>
</dbReference>
<dbReference type="InterPro" id="IPR051620">
    <property type="entry name" value="ORF904-like_C"/>
</dbReference>
<dbReference type="EMBL" id="SNXY01000007">
    <property type="protein sequence ID" value="TDP85379.1"/>
    <property type="molecule type" value="Genomic_DNA"/>
</dbReference>
<dbReference type="InterPro" id="IPR027417">
    <property type="entry name" value="P-loop_NTPase"/>
</dbReference>